<evidence type="ECO:0000313" key="7">
    <source>
        <dbReference type="EMBL" id="KAE8153049.1"/>
    </source>
</evidence>
<protein>
    <submittedName>
        <fullName evidence="7">FAD/NAD(P)-binding domain-containing protein</fullName>
    </submittedName>
</protein>
<feature type="signal peptide" evidence="5">
    <location>
        <begin position="1"/>
        <end position="20"/>
    </location>
</feature>
<evidence type="ECO:0000256" key="5">
    <source>
        <dbReference type="SAM" id="SignalP"/>
    </source>
</evidence>
<name>A0A5N6U3P1_ASPAV</name>
<dbReference type="Pfam" id="PF01494">
    <property type="entry name" value="FAD_binding_3"/>
    <property type="match status" value="1"/>
</dbReference>
<keyword evidence="8" id="KW-1185">Reference proteome</keyword>
<keyword evidence="5" id="KW-0732">Signal</keyword>
<dbReference type="PANTHER" id="PTHR47356">
    <property type="entry name" value="FAD-DEPENDENT MONOOXYGENASE ASQG-RELATED"/>
    <property type="match status" value="1"/>
</dbReference>
<keyword evidence="2" id="KW-0285">Flavoprotein</keyword>
<dbReference type="Proteomes" id="UP000325780">
    <property type="component" value="Unassembled WGS sequence"/>
</dbReference>
<accession>A0A5N6U3P1</accession>
<dbReference type="OrthoDB" id="10029326at2759"/>
<organism evidence="7 8">
    <name type="scientific">Aspergillus avenaceus</name>
    <dbReference type="NCBI Taxonomy" id="36643"/>
    <lineage>
        <taxon>Eukaryota</taxon>
        <taxon>Fungi</taxon>
        <taxon>Dikarya</taxon>
        <taxon>Ascomycota</taxon>
        <taxon>Pezizomycotina</taxon>
        <taxon>Eurotiomycetes</taxon>
        <taxon>Eurotiomycetidae</taxon>
        <taxon>Eurotiales</taxon>
        <taxon>Aspergillaceae</taxon>
        <taxon>Aspergillus</taxon>
        <taxon>Aspergillus subgen. Circumdati</taxon>
    </lineage>
</organism>
<gene>
    <name evidence="7" type="ORF">BDV25DRAFT_127530</name>
</gene>
<keyword evidence="4" id="KW-0560">Oxidoreductase</keyword>
<feature type="chain" id="PRO_5025022188" evidence="5">
    <location>
        <begin position="21"/>
        <end position="450"/>
    </location>
</feature>
<comment type="similarity">
    <text evidence="1">Belongs to the paxM FAD-dependent monooxygenase family.</text>
</comment>
<evidence type="ECO:0000256" key="3">
    <source>
        <dbReference type="ARBA" id="ARBA00022827"/>
    </source>
</evidence>
<dbReference type="InterPro" id="IPR050562">
    <property type="entry name" value="FAD_mOase_fung"/>
</dbReference>
<evidence type="ECO:0000256" key="2">
    <source>
        <dbReference type="ARBA" id="ARBA00022630"/>
    </source>
</evidence>
<dbReference type="AlphaFoldDB" id="A0A5N6U3P1"/>
<dbReference type="InterPro" id="IPR036188">
    <property type="entry name" value="FAD/NAD-bd_sf"/>
</dbReference>
<dbReference type="SUPFAM" id="SSF51905">
    <property type="entry name" value="FAD/NAD(P)-binding domain"/>
    <property type="match status" value="1"/>
</dbReference>
<dbReference type="GO" id="GO:0071949">
    <property type="term" value="F:FAD binding"/>
    <property type="evidence" value="ECO:0007669"/>
    <property type="project" value="InterPro"/>
</dbReference>
<dbReference type="PRINTS" id="PR00420">
    <property type="entry name" value="RNGMNOXGNASE"/>
</dbReference>
<evidence type="ECO:0000313" key="8">
    <source>
        <dbReference type="Proteomes" id="UP000325780"/>
    </source>
</evidence>
<feature type="domain" description="FAD-binding" evidence="6">
    <location>
        <begin position="5"/>
        <end position="344"/>
    </location>
</feature>
<dbReference type="EMBL" id="ML742044">
    <property type="protein sequence ID" value="KAE8153049.1"/>
    <property type="molecule type" value="Genomic_DNA"/>
</dbReference>
<dbReference type="InterPro" id="IPR002938">
    <property type="entry name" value="FAD-bd"/>
</dbReference>
<keyword evidence="3" id="KW-0274">FAD</keyword>
<dbReference type="Gene3D" id="3.50.50.60">
    <property type="entry name" value="FAD/NAD(P)-binding domain"/>
    <property type="match status" value="1"/>
</dbReference>
<sequence>MPRPCKVIISGGGITGLALALMLEKHDIDYILLEAYPEIVAAPGVGIGLFVNGLRILDQLGCYEDLYADGKNVFRSTDTRNPDGYAVGKIEKINEIIAEKHGYENIWVFRVQLIRVLYNHIADKSKLLAGKRVATVDQTESNVQVTTTDGSVYNGDILVGADGIHSCVRKEMVRIAKEKGLEEYEDDNAIPATYVYLFGCSKGVPKMPTDTLTFVFGEKHSHLYGGNGTDEVSWFLSVNTGKTSYGDEIPRYTQEDAEALYEKYKDDKVADDVRLSDLWERKTALTISPGHEFIPKKWSLGRMIVIGDAAHKMSPVTGQGANQGIETAAALTNSLVSALTRADTSGPLCTSEVQNVFEEVFAMRHARVTETLDVGHKRQLLDALETPELKDFALNKFPAVFGTMLLDRWEKAFVAAPSLKALPCPYRPRTVPFLDELPETKEKDATPARL</sequence>
<evidence type="ECO:0000256" key="4">
    <source>
        <dbReference type="ARBA" id="ARBA00023002"/>
    </source>
</evidence>
<evidence type="ECO:0000259" key="6">
    <source>
        <dbReference type="Pfam" id="PF01494"/>
    </source>
</evidence>
<evidence type="ECO:0000256" key="1">
    <source>
        <dbReference type="ARBA" id="ARBA00007992"/>
    </source>
</evidence>
<proteinExistence type="inferred from homology"/>
<reference evidence="7 8" key="1">
    <citation type="submission" date="2019-04" db="EMBL/GenBank/DDBJ databases">
        <title>Friends and foes A comparative genomics study of 23 Aspergillus species from section Flavi.</title>
        <authorList>
            <consortium name="DOE Joint Genome Institute"/>
            <person name="Kjaerbolling I."/>
            <person name="Vesth T."/>
            <person name="Frisvad J.C."/>
            <person name="Nybo J.L."/>
            <person name="Theobald S."/>
            <person name="Kildgaard S."/>
            <person name="Isbrandt T."/>
            <person name="Kuo A."/>
            <person name="Sato A."/>
            <person name="Lyhne E.K."/>
            <person name="Kogle M.E."/>
            <person name="Wiebenga A."/>
            <person name="Kun R.S."/>
            <person name="Lubbers R.J."/>
            <person name="Makela M.R."/>
            <person name="Barry K."/>
            <person name="Chovatia M."/>
            <person name="Clum A."/>
            <person name="Daum C."/>
            <person name="Haridas S."/>
            <person name="He G."/>
            <person name="LaButti K."/>
            <person name="Lipzen A."/>
            <person name="Mondo S."/>
            <person name="Riley R."/>
            <person name="Salamov A."/>
            <person name="Simmons B.A."/>
            <person name="Magnuson J.K."/>
            <person name="Henrissat B."/>
            <person name="Mortensen U.H."/>
            <person name="Larsen T.O."/>
            <person name="Devries R.P."/>
            <person name="Grigoriev I.V."/>
            <person name="Machida M."/>
            <person name="Baker S.E."/>
            <person name="Andersen M.R."/>
        </authorList>
    </citation>
    <scope>NUCLEOTIDE SEQUENCE [LARGE SCALE GENOMIC DNA]</scope>
    <source>
        <strain evidence="7 8">IBT 18842</strain>
    </source>
</reference>
<dbReference type="PANTHER" id="PTHR47356:SF2">
    <property type="entry name" value="FAD-BINDING DOMAIN-CONTAINING PROTEIN-RELATED"/>
    <property type="match status" value="1"/>
</dbReference>
<dbReference type="GO" id="GO:0004497">
    <property type="term" value="F:monooxygenase activity"/>
    <property type="evidence" value="ECO:0007669"/>
    <property type="project" value="InterPro"/>
</dbReference>